<evidence type="ECO:0000256" key="2">
    <source>
        <dbReference type="ARBA" id="ARBA00022475"/>
    </source>
</evidence>
<dbReference type="GO" id="GO:0005886">
    <property type="term" value="C:plasma membrane"/>
    <property type="evidence" value="ECO:0007669"/>
    <property type="project" value="UniProtKB-SubCell"/>
</dbReference>
<protein>
    <submittedName>
        <fullName evidence="7">Lysine transporter LysE</fullName>
    </submittedName>
</protein>
<dbReference type="OrthoDB" id="7874789at2"/>
<dbReference type="RefSeq" id="WP_109533550.1">
    <property type="nucleotide sequence ID" value="NZ_QEYD01000006.1"/>
</dbReference>
<feature type="transmembrane region" description="Helical" evidence="6">
    <location>
        <begin position="141"/>
        <end position="161"/>
    </location>
</feature>
<evidence type="ECO:0000256" key="6">
    <source>
        <dbReference type="SAM" id="Phobius"/>
    </source>
</evidence>
<evidence type="ECO:0000256" key="1">
    <source>
        <dbReference type="ARBA" id="ARBA00004651"/>
    </source>
</evidence>
<evidence type="ECO:0000256" key="5">
    <source>
        <dbReference type="ARBA" id="ARBA00023136"/>
    </source>
</evidence>
<dbReference type="GO" id="GO:0015171">
    <property type="term" value="F:amino acid transmembrane transporter activity"/>
    <property type="evidence" value="ECO:0007669"/>
    <property type="project" value="TreeGrafter"/>
</dbReference>
<evidence type="ECO:0000256" key="3">
    <source>
        <dbReference type="ARBA" id="ARBA00022692"/>
    </source>
</evidence>
<feature type="transmembrane region" description="Helical" evidence="6">
    <location>
        <begin position="173"/>
        <end position="198"/>
    </location>
</feature>
<name>A0A2U2CA04_9RHOB</name>
<gene>
    <name evidence="7" type="ORF">C4N9_11955</name>
</gene>
<dbReference type="InterPro" id="IPR001123">
    <property type="entry name" value="LeuE-type"/>
</dbReference>
<dbReference type="EMBL" id="QEYD01000006">
    <property type="protein sequence ID" value="PWE28689.1"/>
    <property type="molecule type" value="Genomic_DNA"/>
</dbReference>
<keyword evidence="4 6" id="KW-1133">Transmembrane helix</keyword>
<organism evidence="7 8">
    <name type="scientific">Pararhodobacter marinus</name>
    <dbReference type="NCBI Taxonomy" id="2184063"/>
    <lineage>
        <taxon>Bacteria</taxon>
        <taxon>Pseudomonadati</taxon>
        <taxon>Pseudomonadota</taxon>
        <taxon>Alphaproteobacteria</taxon>
        <taxon>Rhodobacterales</taxon>
        <taxon>Paracoccaceae</taxon>
        <taxon>Pararhodobacter</taxon>
    </lineage>
</organism>
<feature type="transmembrane region" description="Helical" evidence="6">
    <location>
        <begin position="104"/>
        <end position="135"/>
    </location>
</feature>
<dbReference type="Pfam" id="PF01810">
    <property type="entry name" value="LysE"/>
    <property type="match status" value="1"/>
</dbReference>
<keyword evidence="3 6" id="KW-0812">Transmembrane</keyword>
<reference evidence="7 8" key="1">
    <citation type="submission" date="2018-05" db="EMBL/GenBank/DDBJ databases">
        <title>Pararhodobacter marina sp. nov., isolated from deep-sea water of the Indian Ocean.</title>
        <authorList>
            <person name="Lai Q.Sr."/>
            <person name="Liu X."/>
            <person name="Shao Z."/>
        </authorList>
    </citation>
    <scope>NUCLEOTIDE SEQUENCE [LARGE SCALE GENOMIC DNA]</scope>
    <source>
        <strain evidence="7 8">CIC4N-9</strain>
    </source>
</reference>
<evidence type="ECO:0000313" key="8">
    <source>
        <dbReference type="Proteomes" id="UP000244940"/>
    </source>
</evidence>
<dbReference type="PANTHER" id="PTHR30086">
    <property type="entry name" value="ARGININE EXPORTER PROTEIN ARGO"/>
    <property type="match status" value="1"/>
</dbReference>
<comment type="caution">
    <text evidence="7">The sequence shown here is derived from an EMBL/GenBank/DDBJ whole genome shotgun (WGS) entry which is preliminary data.</text>
</comment>
<sequence length="201" mass="19649">MLFLKALILGLAVAAPLGPIGALCIARTLQAGFAAGFAGGFGTALADAAYAGVAAFGFAALAGVLDSGAGLVRIAGGLLLVALAIRGWRQAGQPARAARADARTLVATAATTFALTIANPATILSFVAMFAGLGLAEDPGIAQAAVAVSGVFLGSLAWWAFLSGAVAATRSRLPAGFALWVARGSAVMLAGLGAWALIGGL</sequence>
<evidence type="ECO:0000256" key="4">
    <source>
        <dbReference type="ARBA" id="ARBA00022989"/>
    </source>
</evidence>
<dbReference type="PANTHER" id="PTHR30086:SF20">
    <property type="entry name" value="ARGININE EXPORTER PROTEIN ARGO-RELATED"/>
    <property type="match status" value="1"/>
</dbReference>
<dbReference type="GeneID" id="94365604"/>
<keyword evidence="5 6" id="KW-0472">Membrane</keyword>
<keyword evidence="2" id="KW-1003">Cell membrane</keyword>
<dbReference type="Proteomes" id="UP000244940">
    <property type="component" value="Unassembled WGS sequence"/>
</dbReference>
<proteinExistence type="predicted"/>
<evidence type="ECO:0000313" key="7">
    <source>
        <dbReference type="EMBL" id="PWE28689.1"/>
    </source>
</evidence>
<comment type="subcellular location">
    <subcellularLocation>
        <location evidence="1">Cell membrane</location>
        <topology evidence="1">Multi-pass membrane protein</topology>
    </subcellularLocation>
</comment>
<keyword evidence="8" id="KW-1185">Reference proteome</keyword>
<feature type="transmembrane region" description="Helical" evidence="6">
    <location>
        <begin position="50"/>
        <end position="83"/>
    </location>
</feature>
<dbReference type="AlphaFoldDB" id="A0A2U2CA04"/>
<accession>A0A2U2CA04</accession>